<feature type="chain" id="PRO_5017329503" description="DUF4136 domain-containing protein" evidence="2">
    <location>
        <begin position="23"/>
        <end position="174"/>
    </location>
</feature>
<evidence type="ECO:0000313" key="3">
    <source>
        <dbReference type="EMBL" id="RKG74640.1"/>
    </source>
</evidence>
<dbReference type="Proteomes" id="UP000268094">
    <property type="component" value="Unassembled WGS sequence"/>
</dbReference>
<organism evidence="3 4">
    <name type="scientific">Corallococcus terminator</name>
    <dbReference type="NCBI Taxonomy" id="2316733"/>
    <lineage>
        <taxon>Bacteria</taxon>
        <taxon>Pseudomonadati</taxon>
        <taxon>Myxococcota</taxon>
        <taxon>Myxococcia</taxon>
        <taxon>Myxococcales</taxon>
        <taxon>Cystobacterineae</taxon>
        <taxon>Myxococcaceae</taxon>
        <taxon>Corallococcus</taxon>
    </lineage>
</organism>
<dbReference type="AlphaFoldDB" id="A0A3A8I4P6"/>
<name>A0A3A8I4P6_9BACT</name>
<feature type="compositionally biased region" description="Polar residues" evidence="1">
    <location>
        <begin position="132"/>
        <end position="143"/>
    </location>
</feature>
<proteinExistence type="predicted"/>
<feature type="signal peptide" evidence="2">
    <location>
        <begin position="1"/>
        <end position="22"/>
    </location>
</feature>
<keyword evidence="4" id="KW-1185">Reference proteome</keyword>
<evidence type="ECO:0000256" key="2">
    <source>
        <dbReference type="SAM" id="SignalP"/>
    </source>
</evidence>
<evidence type="ECO:0000256" key="1">
    <source>
        <dbReference type="SAM" id="MobiDB-lite"/>
    </source>
</evidence>
<feature type="region of interest" description="Disordered" evidence="1">
    <location>
        <begin position="107"/>
        <end position="150"/>
    </location>
</feature>
<gene>
    <name evidence="3" type="ORF">D7V88_34615</name>
</gene>
<evidence type="ECO:0000313" key="4">
    <source>
        <dbReference type="Proteomes" id="UP000268094"/>
    </source>
</evidence>
<dbReference type="EMBL" id="RAVZ01000361">
    <property type="protein sequence ID" value="RKG74640.1"/>
    <property type="molecule type" value="Genomic_DNA"/>
</dbReference>
<dbReference type="RefSeq" id="WP_120544879.1">
    <property type="nucleotide sequence ID" value="NZ_RAVZ01000361.1"/>
</dbReference>
<dbReference type="PROSITE" id="PS51257">
    <property type="entry name" value="PROKAR_LIPOPROTEIN"/>
    <property type="match status" value="1"/>
</dbReference>
<feature type="compositionally biased region" description="Basic and acidic residues" evidence="1">
    <location>
        <begin position="110"/>
        <end position="126"/>
    </location>
</feature>
<sequence length="174" mass="19075">MNPLKSSSRSAALLVVSALALAFTGCAARRQQAYLEDKALGHVYRKPLAEVWPEALALVKEKGFSVMKTKEGFEAQTEWLQTSAASSLGTAFARYLVRGYERGPGQSAIEFRRQDRSESRAADNTDGRPSAPTETSTGPNNSQMRRDTELEWELLQKVDPDAAAALKAEAKKIE</sequence>
<keyword evidence="2" id="KW-0732">Signal</keyword>
<protein>
    <recommendedName>
        <fullName evidence="5">DUF4136 domain-containing protein</fullName>
    </recommendedName>
</protein>
<accession>A0A3A8I4P6</accession>
<reference evidence="4" key="1">
    <citation type="submission" date="2018-09" db="EMBL/GenBank/DDBJ databases">
        <authorList>
            <person name="Livingstone P.G."/>
            <person name="Whitworth D.E."/>
        </authorList>
    </citation>
    <scope>NUCLEOTIDE SEQUENCE [LARGE SCALE GENOMIC DNA]</scope>
    <source>
        <strain evidence="4">CA054A</strain>
    </source>
</reference>
<comment type="caution">
    <text evidence="3">The sequence shown here is derived from an EMBL/GenBank/DDBJ whole genome shotgun (WGS) entry which is preliminary data.</text>
</comment>
<evidence type="ECO:0008006" key="5">
    <source>
        <dbReference type="Google" id="ProtNLM"/>
    </source>
</evidence>
<dbReference type="OrthoDB" id="5515529at2"/>